<accession>A0A918C1K3</accession>
<dbReference type="InterPro" id="IPR030678">
    <property type="entry name" value="Peptide/Ni-bd"/>
</dbReference>
<dbReference type="InterPro" id="IPR039424">
    <property type="entry name" value="SBP_5"/>
</dbReference>
<dbReference type="GO" id="GO:0015833">
    <property type="term" value="P:peptide transport"/>
    <property type="evidence" value="ECO:0007669"/>
    <property type="project" value="TreeGrafter"/>
</dbReference>
<dbReference type="SUPFAM" id="SSF53850">
    <property type="entry name" value="Periplasmic binding protein-like II"/>
    <property type="match status" value="1"/>
</dbReference>
<proteinExistence type="inferred from homology"/>
<evidence type="ECO:0000256" key="4">
    <source>
        <dbReference type="SAM" id="SignalP"/>
    </source>
</evidence>
<dbReference type="AlphaFoldDB" id="A0A918C1K3"/>
<dbReference type="GO" id="GO:0043190">
    <property type="term" value="C:ATP-binding cassette (ABC) transporter complex"/>
    <property type="evidence" value="ECO:0007669"/>
    <property type="project" value="InterPro"/>
</dbReference>
<dbReference type="GO" id="GO:1904680">
    <property type="term" value="F:peptide transmembrane transporter activity"/>
    <property type="evidence" value="ECO:0007669"/>
    <property type="project" value="TreeGrafter"/>
</dbReference>
<dbReference type="Gene3D" id="3.40.190.10">
    <property type="entry name" value="Periplasmic binding protein-like II"/>
    <property type="match status" value="1"/>
</dbReference>
<protein>
    <submittedName>
        <fullName evidence="6">Peptide-binding protein</fullName>
    </submittedName>
</protein>
<sequence>MKTHAMKKLLVLAAALTLGSSMAAPFVWPAKWSADAPSAAKSGGEFRNYTLSDFKTVNPFTSAEATSIPGTMALPGDGLFTQDPTTDEFIPHMADGMPAVSNGGKRFVVKIRQGMKFSDGQAITADDWITTYKIHTDDKVGSNSYDSFFINDKPITVKKLDDYTLQFDFPQTSAEAYATMSYNPWPDHIFGAAYRKGGADAVKALWGLNVDPKTVVSPGPFVLSGYSAGQRAVFRKNPYYGEWNKDSAGKSLPYLDGYSFRIVKDLNAGLASYLAGDIDTYGPRNADDLAQIKKAIDAKTLNATLIANVSPAASSQWITFNWNKADSPFKQKLFRDTRFRHAMSMLANRDAMVQLALGGLGVPTYYSVYPVFKGFINDSAPKYPYNLDGAAKLLAQMGFTKKGSDGVLVDSKGNKLEFTLTTNAGNTTREQLGRIFADEAKKIGVKVNFNPIDFNVLVGQLQSKGESRPFDAILLGLSGGTNIWPYGVNVVPCGTDLHSYNNPTNGACATSQEQLMTKLFYQGQSTVDLKAREAIGSQLLKTEAELQPVIYLVGGSYHVTYNNRLGGQHPRDLMDSYYGSRELPLTFIK</sequence>
<evidence type="ECO:0000259" key="5">
    <source>
        <dbReference type="Pfam" id="PF00496"/>
    </source>
</evidence>
<evidence type="ECO:0000256" key="1">
    <source>
        <dbReference type="ARBA" id="ARBA00005695"/>
    </source>
</evidence>
<comment type="similarity">
    <text evidence="1">Belongs to the bacterial solute-binding protein 5 family.</text>
</comment>
<keyword evidence="7" id="KW-1185">Reference proteome</keyword>
<gene>
    <name evidence="6" type="ORF">GCM10008957_12520</name>
</gene>
<evidence type="ECO:0000256" key="2">
    <source>
        <dbReference type="ARBA" id="ARBA00022448"/>
    </source>
</evidence>
<dbReference type="Gene3D" id="3.10.105.10">
    <property type="entry name" value="Dipeptide-binding Protein, Domain 3"/>
    <property type="match status" value="1"/>
</dbReference>
<dbReference type="CDD" id="cd08500">
    <property type="entry name" value="PBP2_NikA_DppA_OppA_like_4"/>
    <property type="match status" value="1"/>
</dbReference>
<organism evidence="6 7">
    <name type="scientific">Deinococcus ruber</name>
    <dbReference type="NCBI Taxonomy" id="1848197"/>
    <lineage>
        <taxon>Bacteria</taxon>
        <taxon>Thermotogati</taxon>
        <taxon>Deinococcota</taxon>
        <taxon>Deinococci</taxon>
        <taxon>Deinococcales</taxon>
        <taxon>Deinococcaceae</taxon>
        <taxon>Deinococcus</taxon>
    </lineage>
</organism>
<dbReference type="PANTHER" id="PTHR30290">
    <property type="entry name" value="PERIPLASMIC BINDING COMPONENT OF ABC TRANSPORTER"/>
    <property type="match status" value="1"/>
</dbReference>
<dbReference type="PIRSF" id="PIRSF002741">
    <property type="entry name" value="MppA"/>
    <property type="match status" value="1"/>
</dbReference>
<comment type="caution">
    <text evidence="6">The sequence shown here is derived from an EMBL/GenBank/DDBJ whole genome shotgun (WGS) entry which is preliminary data.</text>
</comment>
<evidence type="ECO:0000256" key="3">
    <source>
        <dbReference type="ARBA" id="ARBA00022729"/>
    </source>
</evidence>
<dbReference type="InterPro" id="IPR000914">
    <property type="entry name" value="SBP_5_dom"/>
</dbReference>
<keyword evidence="2" id="KW-0813">Transport</keyword>
<dbReference type="Gene3D" id="3.90.76.10">
    <property type="entry name" value="Dipeptide-binding Protein, Domain 1"/>
    <property type="match status" value="1"/>
</dbReference>
<dbReference type="EMBL" id="BMQL01000004">
    <property type="protein sequence ID" value="GGR01104.1"/>
    <property type="molecule type" value="Genomic_DNA"/>
</dbReference>
<dbReference type="GO" id="GO:0042597">
    <property type="term" value="C:periplasmic space"/>
    <property type="evidence" value="ECO:0007669"/>
    <property type="project" value="UniProtKB-ARBA"/>
</dbReference>
<evidence type="ECO:0000313" key="6">
    <source>
        <dbReference type="EMBL" id="GGR01104.1"/>
    </source>
</evidence>
<feature type="domain" description="Solute-binding protein family 5" evidence="5">
    <location>
        <begin position="88"/>
        <end position="481"/>
    </location>
</feature>
<feature type="signal peptide" evidence="4">
    <location>
        <begin position="1"/>
        <end position="23"/>
    </location>
</feature>
<evidence type="ECO:0000313" key="7">
    <source>
        <dbReference type="Proteomes" id="UP000603865"/>
    </source>
</evidence>
<reference evidence="6" key="1">
    <citation type="journal article" date="2014" name="Int. J. Syst. Evol. Microbiol.">
        <title>Complete genome sequence of Corynebacterium casei LMG S-19264T (=DSM 44701T), isolated from a smear-ripened cheese.</title>
        <authorList>
            <consortium name="US DOE Joint Genome Institute (JGI-PGF)"/>
            <person name="Walter F."/>
            <person name="Albersmeier A."/>
            <person name="Kalinowski J."/>
            <person name="Ruckert C."/>
        </authorList>
    </citation>
    <scope>NUCLEOTIDE SEQUENCE</scope>
    <source>
        <strain evidence="6">JCM 31311</strain>
    </source>
</reference>
<dbReference type="Proteomes" id="UP000603865">
    <property type="component" value="Unassembled WGS sequence"/>
</dbReference>
<feature type="chain" id="PRO_5036919488" evidence="4">
    <location>
        <begin position="24"/>
        <end position="589"/>
    </location>
</feature>
<keyword evidence="3 4" id="KW-0732">Signal</keyword>
<name>A0A918C1K3_9DEIO</name>
<reference evidence="6" key="2">
    <citation type="submission" date="2020-09" db="EMBL/GenBank/DDBJ databases">
        <authorList>
            <person name="Sun Q."/>
            <person name="Ohkuma M."/>
        </authorList>
    </citation>
    <scope>NUCLEOTIDE SEQUENCE</scope>
    <source>
        <strain evidence="6">JCM 31311</strain>
    </source>
</reference>
<dbReference type="PANTHER" id="PTHR30290:SF9">
    <property type="entry name" value="OLIGOPEPTIDE-BINDING PROTEIN APPA"/>
    <property type="match status" value="1"/>
</dbReference>
<dbReference type="Pfam" id="PF00496">
    <property type="entry name" value="SBP_bac_5"/>
    <property type="match status" value="1"/>
</dbReference>